<evidence type="ECO:0000313" key="2">
    <source>
        <dbReference type="Proteomes" id="UP000242180"/>
    </source>
</evidence>
<protein>
    <submittedName>
        <fullName evidence="1">Uncharacterized protein</fullName>
    </submittedName>
</protein>
<dbReference type="Proteomes" id="UP000242180">
    <property type="component" value="Unassembled WGS sequence"/>
</dbReference>
<dbReference type="AlphaFoldDB" id="A0A1X2HLQ8"/>
<reference evidence="1 2" key="1">
    <citation type="submission" date="2016-07" db="EMBL/GenBank/DDBJ databases">
        <title>Pervasive Adenine N6-methylation of Active Genes in Fungi.</title>
        <authorList>
            <consortium name="DOE Joint Genome Institute"/>
            <person name="Mondo S.J."/>
            <person name="Dannebaum R.O."/>
            <person name="Kuo R.C."/>
            <person name="Labutti K."/>
            <person name="Haridas S."/>
            <person name="Kuo A."/>
            <person name="Salamov A."/>
            <person name="Ahrendt S.R."/>
            <person name="Lipzen A."/>
            <person name="Sullivan W."/>
            <person name="Andreopoulos W.B."/>
            <person name="Clum A."/>
            <person name="Lindquist E."/>
            <person name="Daum C."/>
            <person name="Ramamoorthy G.K."/>
            <person name="Gryganskyi A."/>
            <person name="Culley D."/>
            <person name="Magnuson J.K."/>
            <person name="James T.Y."/>
            <person name="O'Malley M.A."/>
            <person name="Stajich J.E."/>
            <person name="Spatafora J.W."/>
            <person name="Visel A."/>
            <person name="Grigoriev I.V."/>
        </authorList>
    </citation>
    <scope>NUCLEOTIDE SEQUENCE [LARGE SCALE GENOMIC DNA]</scope>
    <source>
        <strain evidence="1 2">NRRL 2496</strain>
    </source>
</reference>
<proteinExistence type="predicted"/>
<evidence type="ECO:0000313" key="1">
    <source>
        <dbReference type="EMBL" id="ORZ00258.1"/>
    </source>
</evidence>
<dbReference type="EMBL" id="MCGN01000002">
    <property type="protein sequence ID" value="ORZ00258.1"/>
    <property type="molecule type" value="Genomic_DNA"/>
</dbReference>
<organism evidence="1 2">
    <name type="scientific">Syncephalastrum racemosum</name>
    <name type="common">Filamentous fungus</name>
    <dbReference type="NCBI Taxonomy" id="13706"/>
    <lineage>
        <taxon>Eukaryota</taxon>
        <taxon>Fungi</taxon>
        <taxon>Fungi incertae sedis</taxon>
        <taxon>Mucoromycota</taxon>
        <taxon>Mucoromycotina</taxon>
        <taxon>Mucoromycetes</taxon>
        <taxon>Mucorales</taxon>
        <taxon>Syncephalastraceae</taxon>
        <taxon>Syncephalastrum</taxon>
    </lineage>
</organism>
<name>A0A1X2HLQ8_SYNRA</name>
<sequence>MDLDPTDDNLDRLEAFVVLLRFCLLSDPLIDDPDPLADDDSVDYVYSKRTQKSNKNQAVCQDAVRAASVIFATEILCQAAVEVNEFQGLHSFMRLLAYETFVKHFQEDSLLQCLADVQSKADTRICAADLETLKASLPQHRTYLLEQFERRIETIAHQIDRALGEEEALVADVKAMQIRATEDLQTEIMPRVTRLCETNNIERKNRHNDLRNEVIEQINARTLQSRLNALQQTLQGMEDSMPWKHIATMTRLSDTVAQHDQSIRYIHETTRILTCTRRDQTPMIEHRSVKDDLRKLESLWEEVKRLGQQALKGENTYSLNDQIDRLLSVTAELQLYMDQYRDTVCRSGLYEDVVSQLNYINDIVVNHDILLRNIIDPKDGLNGLPITRELVQSHVFRRGKAFSRPVEEAVEKVIEARVKSSIIPLLERIDKLEQQVQSS</sequence>
<accession>A0A1X2HLQ8</accession>
<comment type="caution">
    <text evidence="1">The sequence shown here is derived from an EMBL/GenBank/DDBJ whole genome shotgun (WGS) entry which is preliminary data.</text>
</comment>
<dbReference type="InParanoid" id="A0A1X2HLQ8"/>
<keyword evidence="2" id="KW-1185">Reference proteome</keyword>
<gene>
    <name evidence="1" type="ORF">BCR43DRAFT_484910</name>
</gene>